<dbReference type="AlphaFoldDB" id="A8ACI0"/>
<organism evidence="2 3">
    <name type="scientific">Citrobacter koseri (strain ATCC BAA-895 / CDC 4225-83 / SGSC4696)</name>
    <dbReference type="NCBI Taxonomy" id="290338"/>
    <lineage>
        <taxon>Bacteria</taxon>
        <taxon>Pseudomonadati</taxon>
        <taxon>Pseudomonadota</taxon>
        <taxon>Gammaproteobacteria</taxon>
        <taxon>Enterobacterales</taxon>
        <taxon>Enterobacteriaceae</taxon>
        <taxon>Citrobacter</taxon>
    </lineage>
</organism>
<evidence type="ECO:0000313" key="2">
    <source>
        <dbReference type="EMBL" id="ABV11193.1"/>
    </source>
</evidence>
<dbReference type="Proteomes" id="UP000008148">
    <property type="component" value="Chromosome"/>
</dbReference>
<dbReference type="STRING" id="290338.CKO_00014"/>
<proteinExistence type="predicted"/>
<reference evidence="2 3" key="1">
    <citation type="submission" date="2007-08" db="EMBL/GenBank/DDBJ databases">
        <authorList>
            <consortium name="The Citrobacter koseri Genome Sequencing Project"/>
            <person name="McClelland M."/>
            <person name="Sanderson E.K."/>
            <person name="Porwollik S."/>
            <person name="Spieth J."/>
            <person name="Clifton W.S."/>
            <person name="Latreille P."/>
            <person name="Courtney L."/>
            <person name="Wang C."/>
            <person name="Pepin K."/>
            <person name="Bhonagiri V."/>
            <person name="Nash W."/>
            <person name="Johnson M."/>
            <person name="Thiruvilangam P."/>
            <person name="Wilson R."/>
        </authorList>
    </citation>
    <scope>NUCLEOTIDE SEQUENCE [LARGE SCALE GENOMIC DNA]</scope>
    <source>
        <strain evidence="3">ATCC BAA-895 / CDC 4225-83 / SGSC4696</strain>
    </source>
</reference>
<dbReference type="HOGENOM" id="CLU_2951942_0_0_6"/>
<evidence type="ECO:0000313" key="3">
    <source>
        <dbReference type="Proteomes" id="UP000008148"/>
    </source>
</evidence>
<protein>
    <submittedName>
        <fullName evidence="2">Uncharacterized protein</fullName>
    </submittedName>
</protein>
<dbReference type="KEGG" id="cko:CKO_00014"/>
<feature type="compositionally biased region" description="Basic and acidic residues" evidence="1">
    <location>
        <begin position="1"/>
        <end position="12"/>
    </location>
</feature>
<sequence>MDKHQADDERGAVARSPSVRLESELPEVFQNGIKQLQCSNNEFQDKNSDIHEAHTLSFW</sequence>
<feature type="region of interest" description="Disordered" evidence="1">
    <location>
        <begin position="1"/>
        <end position="23"/>
    </location>
</feature>
<evidence type="ECO:0000256" key="1">
    <source>
        <dbReference type="SAM" id="MobiDB-lite"/>
    </source>
</evidence>
<dbReference type="EMBL" id="CP000822">
    <property type="protein sequence ID" value="ABV11193.1"/>
    <property type="molecule type" value="Genomic_DNA"/>
</dbReference>
<accession>A8ACI0</accession>
<gene>
    <name evidence="2" type="ordered locus">CKO_00014</name>
</gene>
<keyword evidence="3" id="KW-1185">Reference proteome</keyword>
<name>A8ACI0_CITK8</name>